<evidence type="ECO:0000313" key="2">
    <source>
        <dbReference type="Proteomes" id="UP000091857"/>
    </source>
</evidence>
<protein>
    <submittedName>
        <fullName evidence="1">Uncharacterized protein</fullName>
    </submittedName>
</protein>
<proteinExistence type="predicted"/>
<name>A0ACB7GPB8_MANES</name>
<organism evidence="1 2">
    <name type="scientific">Manihot esculenta</name>
    <name type="common">Cassava</name>
    <name type="synonym">Jatropha manihot</name>
    <dbReference type="NCBI Taxonomy" id="3983"/>
    <lineage>
        <taxon>Eukaryota</taxon>
        <taxon>Viridiplantae</taxon>
        <taxon>Streptophyta</taxon>
        <taxon>Embryophyta</taxon>
        <taxon>Tracheophyta</taxon>
        <taxon>Spermatophyta</taxon>
        <taxon>Magnoliopsida</taxon>
        <taxon>eudicotyledons</taxon>
        <taxon>Gunneridae</taxon>
        <taxon>Pentapetalae</taxon>
        <taxon>rosids</taxon>
        <taxon>fabids</taxon>
        <taxon>Malpighiales</taxon>
        <taxon>Euphorbiaceae</taxon>
        <taxon>Crotonoideae</taxon>
        <taxon>Manihoteae</taxon>
        <taxon>Manihot</taxon>
    </lineage>
</organism>
<reference evidence="2" key="1">
    <citation type="journal article" date="2016" name="Nat. Biotechnol.">
        <title>Sequencing wild and cultivated cassava and related species reveals extensive interspecific hybridization and genetic diversity.</title>
        <authorList>
            <person name="Bredeson J.V."/>
            <person name="Lyons J.B."/>
            <person name="Prochnik S.E."/>
            <person name="Wu G.A."/>
            <person name="Ha C.M."/>
            <person name="Edsinger-Gonzales E."/>
            <person name="Grimwood J."/>
            <person name="Schmutz J."/>
            <person name="Rabbi I.Y."/>
            <person name="Egesi C."/>
            <person name="Nauluvula P."/>
            <person name="Lebot V."/>
            <person name="Ndunguru J."/>
            <person name="Mkamilo G."/>
            <person name="Bart R.S."/>
            <person name="Setter T.L."/>
            <person name="Gleadow R.M."/>
            <person name="Kulakow P."/>
            <person name="Ferguson M.E."/>
            <person name="Rounsley S."/>
            <person name="Rokhsar D.S."/>
        </authorList>
    </citation>
    <scope>NUCLEOTIDE SEQUENCE [LARGE SCALE GENOMIC DNA]</scope>
    <source>
        <strain evidence="2">cv. AM560-2</strain>
    </source>
</reference>
<dbReference type="Proteomes" id="UP000091857">
    <property type="component" value="Chromosome 13"/>
</dbReference>
<gene>
    <name evidence="1" type="ORF">MANES_13G065050v8</name>
</gene>
<dbReference type="EMBL" id="CM004399">
    <property type="protein sequence ID" value="KAG8640541.1"/>
    <property type="molecule type" value="Genomic_DNA"/>
</dbReference>
<accession>A0ACB7GPB8</accession>
<comment type="caution">
    <text evidence="1">The sequence shown here is derived from an EMBL/GenBank/DDBJ whole genome shotgun (WGS) entry which is preliminary data.</text>
</comment>
<sequence length="347" mass="39104">MAYMHMLLLLLSLILADETSAKVPAIIVFGDSSVDAGNNNLISTVLKSNFEPYGRDFEGGRPTGRFCNGRIPPDFISQAFGLKPAIPAYLDPSFTISDFATGVCFASAGTGYDNDTSRVLNVIPLWKELDYYKDYQKKLRDYVGSKKAKEIVSEALYLMSLGTNDFLENYYTFPGRRAQFSVKQYEDFLITIARDFITKLYNLGARKISLTGVPPMGCLPLERTTNFFGLHDCSEEYNQVALEFNGKLESLVSQLNMELSGIKMIFTRSVYDIFYDIIRRPSSYGFEVTEMACCATGTFEMSYLCNEHSISCPDANKYVFWDAFHPTQKANQIISSHLIPTLLSEFH</sequence>
<evidence type="ECO:0000313" key="1">
    <source>
        <dbReference type="EMBL" id="KAG8640541.1"/>
    </source>
</evidence>
<keyword evidence="2" id="KW-1185">Reference proteome</keyword>